<dbReference type="STRING" id="1797516.A3D26_03270"/>
<dbReference type="InterPro" id="IPR051533">
    <property type="entry name" value="WaaL-like"/>
</dbReference>
<feature type="transmembrane region" description="Helical" evidence="5">
    <location>
        <begin position="41"/>
        <end position="62"/>
    </location>
</feature>
<keyword evidence="3 5" id="KW-1133">Transmembrane helix</keyword>
<feature type="transmembrane region" description="Helical" evidence="5">
    <location>
        <begin position="192"/>
        <end position="210"/>
    </location>
</feature>
<feature type="transmembrane region" description="Helical" evidence="5">
    <location>
        <begin position="238"/>
        <end position="254"/>
    </location>
</feature>
<dbReference type="Pfam" id="PF04932">
    <property type="entry name" value="Wzy_C"/>
    <property type="match status" value="1"/>
</dbReference>
<feature type="transmembrane region" description="Helical" evidence="5">
    <location>
        <begin position="416"/>
        <end position="434"/>
    </location>
</feature>
<sequence>MLKLFKSLNTITILRYGVAALLLIVPLYPKFPIFNIPGIYVAVRAEDFIILFLSILWFLYIFKKEGLKFFKNKINLAIMIFLLAGLLSSLSSLFLTKTTMPHIVLLHWARRIEYLLPFFIARSVLVNGPNKTRFFITTLFISVFWVFIFGFGQVHFNFPVISTQNEEYSKGVALRWTPGARLYSTFAGHYDLSAFLVMLLPIAVALFFHYKKLKNKIFFSALAILPGFWLILRAESRVSFISLLFGVTVVLWLLKKRLYIAPVLLVGIVSALLFSNLGVRYRNSLQTYWQRIPKNQKINLFPVKMVFAQEEDSSSKRVRSKQLEEQKPALPAIFEDRSTAIRLNVEWPRALRAFTKNPLLGTGYSSITLATDNDYLRLLGETGVVGALAFFLVILRLFEKLIKPLKTPTGKWNNTYLIGFTGALFGILLNATFIDVFEASKVAIIFWTLGGIAIGTIERGEKQ</sequence>
<dbReference type="PANTHER" id="PTHR37422">
    <property type="entry name" value="TEICHURONIC ACID BIOSYNTHESIS PROTEIN TUAE"/>
    <property type="match status" value="1"/>
</dbReference>
<evidence type="ECO:0000259" key="6">
    <source>
        <dbReference type="Pfam" id="PF04932"/>
    </source>
</evidence>
<feature type="transmembrane region" description="Helical" evidence="5">
    <location>
        <begin position="259"/>
        <end position="279"/>
    </location>
</feature>
<feature type="transmembrane region" description="Helical" evidence="5">
    <location>
        <begin position="217"/>
        <end position="232"/>
    </location>
</feature>
<evidence type="ECO:0000256" key="1">
    <source>
        <dbReference type="ARBA" id="ARBA00004141"/>
    </source>
</evidence>
<comment type="caution">
    <text evidence="7">The sequence shown here is derived from an EMBL/GenBank/DDBJ whole genome shotgun (WGS) entry which is preliminary data.</text>
</comment>
<dbReference type="InterPro" id="IPR007016">
    <property type="entry name" value="O-antigen_ligase-rel_domated"/>
</dbReference>
<accession>A0A1G1V7W6</accession>
<evidence type="ECO:0000256" key="2">
    <source>
        <dbReference type="ARBA" id="ARBA00022692"/>
    </source>
</evidence>
<feature type="transmembrane region" description="Helical" evidence="5">
    <location>
        <begin position="74"/>
        <end position="96"/>
    </location>
</feature>
<dbReference type="Proteomes" id="UP000178319">
    <property type="component" value="Unassembled WGS sequence"/>
</dbReference>
<evidence type="ECO:0000256" key="5">
    <source>
        <dbReference type="SAM" id="Phobius"/>
    </source>
</evidence>
<dbReference type="EMBL" id="MHBZ01000015">
    <property type="protein sequence ID" value="OGY11544.1"/>
    <property type="molecule type" value="Genomic_DNA"/>
</dbReference>
<evidence type="ECO:0000256" key="3">
    <source>
        <dbReference type="ARBA" id="ARBA00022989"/>
    </source>
</evidence>
<feature type="transmembrane region" description="Helical" evidence="5">
    <location>
        <begin position="375"/>
        <end position="395"/>
    </location>
</feature>
<reference evidence="7 8" key="1">
    <citation type="journal article" date="2016" name="Nat. Commun.">
        <title>Thousands of microbial genomes shed light on interconnected biogeochemical processes in an aquifer system.</title>
        <authorList>
            <person name="Anantharaman K."/>
            <person name="Brown C.T."/>
            <person name="Hug L.A."/>
            <person name="Sharon I."/>
            <person name="Castelle C.J."/>
            <person name="Probst A.J."/>
            <person name="Thomas B.C."/>
            <person name="Singh A."/>
            <person name="Wilkins M.J."/>
            <person name="Karaoz U."/>
            <person name="Brodie E.L."/>
            <person name="Williams K.H."/>
            <person name="Hubbard S.S."/>
            <person name="Banfield J.F."/>
        </authorList>
    </citation>
    <scope>NUCLEOTIDE SEQUENCE [LARGE SCALE GENOMIC DNA]</scope>
</reference>
<protein>
    <recommendedName>
        <fullName evidence="6">O-antigen ligase-related domain-containing protein</fullName>
    </recommendedName>
</protein>
<name>A0A1G1V7W6_9BACT</name>
<dbReference type="GO" id="GO:0016020">
    <property type="term" value="C:membrane"/>
    <property type="evidence" value="ECO:0007669"/>
    <property type="project" value="UniProtKB-SubCell"/>
</dbReference>
<evidence type="ECO:0000256" key="4">
    <source>
        <dbReference type="ARBA" id="ARBA00023136"/>
    </source>
</evidence>
<keyword evidence="2 5" id="KW-0812">Transmembrane</keyword>
<keyword evidence="4 5" id="KW-0472">Membrane</keyword>
<evidence type="ECO:0000313" key="8">
    <source>
        <dbReference type="Proteomes" id="UP000178319"/>
    </source>
</evidence>
<organism evidence="7 8">
    <name type="scientific">Candidatus Blackburnbacteria bacterium RIFCSPHIGHO2_02_FULL_44_20</name>
    <dbReference type="NCBI Taxonomy" id="1797516"/>
    <lineage>
        <taxon>Bacteria</taxon>
        <taxon>Candidatus Blackburniibacteriota</taxon>
    </lineage>
</organism>
<evidence type="ECO:0000313" key="7">
    <source>
        <dbReference type="EMBL" id="OGY11544.1"/>
    </source>
</evidence>
<gene>
    <name evidence="7" type="ORF">A3D26_03270</name>
</gene>
<feature type="transmembrane region" description="Helical" evidence="5">
    <location>
        <begin position="12"/>
        <end position="29"/>
    </location>
</feature>
<dbReference type="AlphaFoldDB" id="A0A1G1V7W6"/>
<feature type="transmembrane region" description="Helical" evidence="5">
    <location>
        <begin position="134"/>
        <end position="156"/>
    </location>
</feature>
<proteinExistence type="predicted"/>
<feature type="domain" description="O-antigen ligase-related" evidence="6">
    <location>
        <begin position="224"/>
        <end position="391"/>
    </location>
</feature>
<dbReference type="PANTHER" id="PTHR37422:SF13">
    <property type="entry name" value="LIPOPOLYSACCHARIDE BIOSYNTHESIS PROTEIN PA4999-RELATED"/>
    <property type="match status" value="1"/>
</dbReference>
<comment type="subcellular location">
    <subcellularLocation>
        <location evidence="1">Membrane</location>
        <topology evidence="1">Multi-pass membrane protein</topology>
    </subcellularLocation>
</comment>